<dbReference type="GO" id="GO:0009279">
    <property type="term" value="C:cell outer membrane"/>
    <property type="evidence" value="ECO:0007669"/>
    <property type="project" value="UniProtKB-SubCell"/>
</dbReference>
<feature type="domain" description="TonB-dependent receptor plug" evidence="9">
    <location>
        <begin position="62"/>
        <end position="159"/>
    </location>
</feature>
<accession>A0A9P3ZGT7</accession>
<organism evidence="10 11">
    <name type="scientific">Alistipes onderdonkii</name>
    <dbReference type="NCBI Taxonomy" id="328813"/>
    <lineage>
        <taxon>Bacteria</taxon>
        <taxon>Pseudomonadati</taxon>
        <taxon>Bacteroidota</taxon>
        <taxon>Bacteroidia</taxon>
        <taxon>Bacteroidales</taxon>
        <taxon>Rikenellaceae</taxon>
        <taxon>Alistipes</taxon>
    </lineage>
</organism>
<dbReference type="Proteomes" id="UP000323119">
    <property type="component" value="Unassembled WGS sequence"/>
</dbReference>
<name>A0A9P3ZGT7_9BACT</name>
<comment type="caution">
    <text evidence="10">The sequence shown here is derived from an EMBL/GenBank/DDBJ whole genome shotgun (WGS) entry which is preliminary data.</text>
</comment>
<evidence type="ECO:0000256" key="5">
    <source>
        <dbReference type="ARBA" id="ARBA00022729"/>
    </source>
</evidence>
<sequence length="705" mass="80582">MKKLAHLIGLLCATAVSAQEPPSQPASSHSGWWNGNPSFVVPIREVSVTARRPMKEIGVQQTKLDTTVLHENIALSMADVLTFNTSIFVKQYGRATLSTVAFRGTSPSHTQVTWNGMRINSPMLGMTDFSMIPSYFIDDATLLHGTSSVNMTGGGLGGAVALSTRPAETRGFNMQYVQGIGSFSTFDEFLRLTYGSDRWQTSTRVVYSSSSNDFRYRNYNKKMNIYDDDRNIIGTYYPVERNKCGDFHDLHVLQEAYYNTGRGDRLGLQAWYIHSRRGVPMLNVDYRSDTEYRNEQCEQTFRSILSWDHWRKNYKIGARAGYIHTRQTYDFSQDKGNGDWAEMIRSRSFVNTLYGSVEGEYYIGKKWLFTANVSVHQHFVKSKDRNVLELNSQSIAQGNNKKVVVGYDQGRIELSGYVSAKWMPADRLGLSFALREEMFGSEWTPVIPAFFADYTISKRGNVVAKASVSRNYRFPSLNDLYFLPGGNPDLKKEHGFTYDAGLSFAVGKEGVYSLSGEATWFDSYIDDWIVWLPTFKGFWTPMNIKEVHAYGVELKGDLNVQLARNWQLGIDGTFSWTPSINHGDPVDWADEAIGKQLVYVPEYSAAVTGRLAYKSWRFLYKWCYYSERFTTSNNDVKTKIGRVLPYFMSDVSLEKLFSFRWGDFSVKVAVKNLLDEEYETVLSRPMPRMNYEIFLDIRPKWGKRK</sequence>
<keyword evidence="3" id="KW-1134">Transmembrane beta strand</keyword>
<dbReference type="InterPro" id="IPR039426">
    <property type="entry name" value="TonB-dep_rcpt-like"/>
</dbReference>
<evidence type="ECO:0000256" key="4">
    <source>
        <dbReference type="ARBA" id="ARBA00022692"/>
    </source>
</evidence>
<dbReference type="GO" id="GO:0015344">
    <property type="term" value="F:siderophore uptake transmembrane transporter activity"/>
    <property type="evidence" value="ECO:0007669"/>
    <property type="project" value="TreeGrafter"/>
</dbReference>
<feature type="signal peptide" evidence="8">
    <location>
        <begin position="1"/>
        <end position="18"/>
    </location>
</feature>
<keyword evidence="4" id="KW-0812">Transmembrane</keyword>
<dbReference type="InterPro" id="IPR036942">
    <property type="entry name" value="Beta-barrel_TonB_sf"/>
</dbReference>
<dbReference type="RefSeq" id="WP_055202751.1">
    <property type="nucleotide sequence ID" value="NZ_JADMQE010000003.1"/>
</dbReference>
<evidence type="ECO:0000256" key="1">
    <source>
        <dbReference type="ARBA" id="ARBA00004571"/>
    </source>
</evidence>
<evidence type="ECO:0000259" key="9">
    <source>
        <dbReference type="Pfam" id="PF07715"/>
    </source>
</evidence>
<evidence type="ECO:0000256" key="8">
    <source>
        <dbReference type="SAM" id="SignalP"/>
    </source>
</evidence>
<dbReference type="Gene3D" id="2.170.130.10">
    <property type="entry name" value="TonB-dependent receptor, plug domain"/>
    <property type="match status" value="1"/>
</dbReference>
<keyword evidence="6" id="KW-0472">Membrane</keyword>
<gene>
    <name evidence="10" type="ORF">F2S36_13480</name>
</gene>
<dbReference type="EMBL" id="VVUY01000015">
    <property type="protein sequence ID" value="KAA2558133.1"/>
    <property type="molecule type" value="Genomic_DNA"/>
</dbReference>
<dbReference type="SUPFAM" id="SSF56935">
    <property type="entry name" value="Porins"/>
    <property type="match status" value="1"/>
</dbReference>
<dbReference type="Pfam" id="PF07715">
    <property type="entry name" value="Plug"/>
    <property type="match status" value="1"/>
</dbReference>
<reference evidence="10 11" key="1">
    <citation type="journal article" date="2019" name="Nat. Med.">
        <title>A library of human gut bacterial isolates paired with longitudinal multiomics data enables mechanistic microbiome research.</title>
        <authorList>
            <person name="Poyet M."/>
            <person name="Groussin M."/>
            <person name="Gibbons S.M."/>
            <person name="Avila-Pacheco J."/>
            <person name="Jiang X."/>
            <person name="Kearney S.M."/>
            <person name="Perrotta A.R."/>
            <person name="Berdy B."/>
            <person name="Zhao S."/>
            <person name="Lieberman T.D."/>
            <person name="Swanson P.K."/>
            <person name="Smith M."/>
            <person name="Roesemann S."/>
            <person name="Alexander J.E."/>
            <person name="Rich S.A."/>
            <person name="Livny J."/>
            <person name="Vlamakis H."/>
            <person name="Clish C."/>
            <person name="Bullock K."/>
            <person name="Deik A."/>
            <person name="Scott J."/>
            <person name="Pierce K.A."/>
            <person name="Xavier R.J."/>
            <person name="Alm E.J."/>
        </authorList>
    </citation>
    <scope>NUCLEOTIDE SEQUENCE [LARGE SCALE GENOMIC DNA]</scope>
    <source>
        <strain evidence="10 11">BIOML-A204</strain>
    </source>
</reference>
<dbReference type="AlphaFoldDB" id="A0A9P3ZGT7"/>
<keyword evidence="2" id="KW-0813">Transport</keyword>
<proteinExistence type="predicted"/>
<dbReference type="InterPro" id="IPR012910">
    <property type="entry name" value="Plug_dom"/>
</dbReference>
<evidence type="ECO:0000256" key="7">
    <source>
        <dbReference type="ARBA" id="ARBA00023237"/>
    </source>
</evidence>
<evidence type="ECO:0000256" key="3">
    <source>
        <dbReference type="ARBA" id="ARBA00022452"/>
    </source>
</evidence>
<evidence type="ECO:0000256" key="2">
    <source>
        <dbReference type="ARBA" id="ARBA00022448"/>
    </source>
</evidence>
<dbReference type="GO" id="GO:0044718">
    <property type="term" value="P:siderophore transmembrane transport"/>
    <property type="evidence" value="ECO:0007669"/>
    <property type="project" value="TreeGrafter"/>
</dbReference>
<evidence type="ECO:0000313" key="11">
    <source>
        <dbReference type="Proteomes" id="UP000323119"/>
    </source>
</evidence>
<keyword evidence="7" id="KW-0998">Cell outer membrane</keyword>
<comment type="subcellular location">
    <subcellularLocation>
        <location evidence="1">Cell outer membrane</location>
        <topology evidence="1">Multi-pass membrane protein</topology>
    </subcellularLocation>
</comment>
<dbReference type="Gene3D" id="2.40.170.20">
    <property type="entry name" value="TonB-dependent receptor, beta-barrel domain"/>
    <property type="match status" value="1"/>
</dbReference>
<feature type="chain" id="PRO_5040376519" evidence="8">
    <location>
        <begin position="19"/>
        <end position="705"/>
    </location>
</feature>
<keyword evidence="5 8" id="KW-0732">Signal</keyword>
<keyword evidence="10" id="KW-0675">Receptor</keyword>
<dbReference type="PANTHER" id="PTHR30069:SF29">
    <property type="entry name" value="HEMOGLOBIN AND HEMOGLOBIN-HAPTOGLOBIN-BINDING PROTEIN 1-RELATED"/>
    <property type="match status" value="1"/>
</dbReference>
<dbReference type="InterPro" id="IPR037066">
    <property type="entry name" value="Plug_dom_sf"/>
</dbReference>
<evidence type="ECO:0000313" key="10">
    <source>
        <dbReference type="EMBL" id="KAA2558133.1"/>
    </source>
</evidence>
<protein>
    <submittedName>
        <fullName evidence="10">TonB-dependent receptor</fullName>
    </submittedName>
</protein>
<dbReference type="PANTHER" id="PTHR30069">
    <property type="entry name" value="TONB-DEPENDENT OUTER MEMBRANE RECEPTOR"/>
    <property type="match status" value="1"/>
</dbReference>
<evidence type="ECO:0000256" key="6">
    <source>
        <dbReference type="ARBA" id="ARBA00023136"/>
    </source>
</evidence>